<dbReference type="EMBL" id="DS028098">
    <property type="protein sequence ID" value="KMP09066.1"/>
    <property type="molecule type" value="Genomic_DNA"/>
</dbReference>
<evidence type="ECO:0000313" key="1">
    <source>
        <dbReference type="EMBL" id="KMP09066.1"/>
    </source>
</evidence>
<dbReference type="AlphaFoldDB" id="A0A0J6YKA6"/>
<dbReference type="Proteomes" id="UP000054565">
    <property type="component" value="Unassembled WGS sequence"/>
</dbReference>
<evidence type="ECO:0000313" key="2">
    <source>
        <dbReference type="Proteomes" id="UP000054565"/>
    </source>
</evidence>
<proteinExistence type="predicted"/>
<accession>A0A0J6YKA6</accession>
<gene>
    <name evidence="1" type="ORF">CIRG_08747</name>
</gene>
<sequence>MTTKYFHLNFIGYYKDYFVQITIHEEQNTNRLAPAFLYPSRPGDFLQTHIENAFHQLFHSGDIALRIIKQLFKLRAS</sequence>
<reference evidence="2" key="1">
    <citation type="journal article" date="2010" name="Genome Res.">
        <title>Population genomic sequencing of Coccidioides fungi reveals recent hybridization and transposon control.</title>
        <authorList>
            <person name="Neafsey D.E."/>
            <person name="Barker B.M."/>
            <person name="Sharpton T.J."/>
            <person name="Stajich J.E."/>
            <person name="Park D.J."/>
            <person name="Whiston E."/>
            <person name="Hung C.-Y."/>
            <person name="McMahan C."/>
            <person name="White J."/>
            <person name="Sykes S."/>
            <person name="Heiman D."/>
            <person name="Young S."/>
            <person name="Zeng Q."/>
            <person name="Abouelleil A."/>
            <person name="Aftuck L."/>
            <person name="Bessette D."/>
            <person name="Brown A."/>
            <person name="FitzGerald M."/>
            <person name="Lui A."/>
            <person name="Macdonald J.P."/>
            <person name="Priest M."/>
            <person name="Orbach M.J."/>
            <person name="Galgiani J.N."/>
            <person name="Kirkland T.N."/>
            <person name="Cole G.T."/>
            <person name="Birren B.W."/>
            <person name="Henn M.R."/>
            <person name="Taylor J.W."/>
            <person name="Rounsley S.D."/>
        </authorList>
    </citation>
    <scope>NUCLEOTIDE SEQUENCE [LARGE SCALE GENOMIC DNA]</scope>
    <source>
        <strain evidence="2">RMSCC 2394</strain>
    </source>
</reference>
<name>A0A0J6YKA6_COCIT</name>
<organism evidence="1 2">
    <name type="scientific">Coccidioides immitis RMSCC 2394</name>
    <dbReference type="NCBI Taxonomy" id="404692"/>
    <lineage>
        <taxon>Eukaryota</taxon>
        <taxon>Fungi</taxon>
        <taxon>Dikarya</taxon>
        <taxon>Ascomycota</taxon>
        <taxon>Pezizomycotina</taxon>
        <taxon>Eurotiomycetes</taxon>
        <taxon>Eurotiomycetidae</taxon>
        <taxon>Onygenales</taxon>
        <taxon>Onygenaceae</taxon>
        <taxon>Coccidioides</taxon>
    </lineage>
</organism>
<protein>
    <submittedName>
        <fullName evidence="1">Uncharacterized protein</fullName>
    </submittedName>
</protein>